<dbReference type="InterPro" id="IPR019404">
    <property type="entry name" value="Mediator_Med11"/>
</dbReference>
<keyword evidence="4" id="KW-0010">Activator</keyword>
<dbReference type="GO" id="GO:0006357">
    <property type="term" value="P:regulation of transcription by RNA polymerase II"/>
    <property type="evidence" value="ECO:0007669"/>
    <property type="project" value="InterPro"/>
</dbReference>
<reference evidence="6" key="2">
    <citation type="submission" date="2021-01" db="EMBL/GenBank/DDBJ databases">
        <authorList>
            <person name="Schikora-Tamarit M.A."/>
        </authorList>
    </citation>
    <scope>NUCLEOTIDE SEQUENCE</scope>
    <source>
        <strain evidence="6">NCAIM Y.01608</strain>
    </source>
</reference>
<dbReference type="Gene3D" id="1.10.287.3490">
    <property type="match status" value="1"/>
</dbReference>
<reference evidence="6" key="1">
    <citation type="journal article" date="2021" name="Open Biol.">
        <title>Shared evolutionary footprints suggest mitochondrial oxidative damage underlies multiple complex I losses in fungi.</title>
        <authorList>
            <person name="Schikora-Tamarit M.A."/>
            <person name="Marcet-Houben M."/>
            <person name="Nosek J."/>
            <person name="Gabaldon T."/>
        </authorList>
    </citation>
    <scope>NUCLEOTIDE SEQUENCE</scope>
    <source>
        <strain evidence="6">NCAIM Y.01608</strain>
    </source>
</reference>
<feature type="region of interest" description="Disordered" evidence="5">
    <location>
        <begin position="150"/>
        <end position="169"/>
    </location>
</feature>
<evidence type="ECO:0000256" key="5">
    <source>
        <dbReference type="SAM" id="MobiDB-lite"/>
    </source>
</evidence>
<keyword evidence="4" id="KW-0804">Transcription</keyword>
<sequence>MSGRDVSYIQSRLDSLQEVDVRLVSMLDNLSTTLDLLRSHKQAGVANEAEFKTAASGFYSDLSHAAASLSREVKTINNKITSQTGELDLLPVQINKKSVWVNDAKLKEEIQYLDQLADFKSIEVPPDEPEKPEDSPNDDKKVPETIDLEDIDMNDATDPSDAGQPIDKHQPVALGSGVRSISVFQGYLVPVRLFEYHLFVCKRLDRVLSVVIACSRRPNATKRTRMDAGVHQSFVDQKSSGPDRVHQLDFLLLVREYVRGQWGVVVLLDSLNSFCQRRQPEVMSAGDFPPSSSRVGVSDSAALACTIFPTAVEPVNTILSYFCFSTAWASSRPPLTTTSISGSRASARTRDSTLQNSGHLSPGNLSTTLLPAAIAPASGLRASSSGKLNGDITRIVPNGSFSILHEATLNATGIASGVSGASSDERWPAR</sequence>
<evidence type="ECO:0000313" key="7">
    <source>
        <dbReference type="Proteomes" id="UP000788993"/>
    </source>
</evidence>
<protein>
    <recommendedName>
        <fullName evidence="4">Mediator of RNA polymerase II transcription subunit 11</fullName>
    </recommendedName>
    <alternativeName>
        <fullName evidence="4">Mediator complex subunit 11</fullName>
    </alternativeName>
</protein>
<evidence type="ECO:0000256" key="4">
    <source>
        <dbReference type="RuleBase" id="RU364147"/>
    </source>
</evidence>
<accession>A0A9P8PEN8</accession>
<dbReference type="AlphaFoldDB" id="A0A9P8PEN8"/>
<feature type="region of interest" description="Disordered" evidence="5">
    <location>
        <begin position="122"/>
        <end position="143"/>
    </location>
</feature>
<evidence type="ECO:0000256" key="2">
    <source>
        <dbReference type="ARBA" id="ARBA00008186"/>
    </source>
</evidence>
<dbReference type="GO" id="GO:0016592">
    <property type="term" value="C:mediator complex"/>
    <property type="evidence" value="ECO:0007669"/>
    <property type="project" value="InterPro"/>
</dbReference>
<keyword evidence="4" id="KW-0805">Transcription regulation</keyword>
<evidence type="ECO:0000313" key="6">
    <source>
        <dbReference type="EMBL" id="KAH3670059.1"/>
    </source>
</evidence>
<comment type="caution">
    <text evidence="6">The sequence shown here is derived from an EMBL/GenBank/DDBJ whole genome shotgun (WGS) entry which is preliminary data.</text>
</comment>
<dbReference type="Pfam" id="PF10280">
    <property type="entry name" value="Med11"/>
    <property type="match status" value="1"/>
</dbReference>
<evidence type="ECO:0000256" key="3">
    <source>
        <dbReference type="ARBA" id="ARBA00023242"/>
    </source>
</evidence>
<dbReference type="EMBL" id="JAEUBD010000983">
    <property type="protein sequence ID" value="KAH3670059.1"/>
    <property type="molecule type" value="Genomic_DNA"/>
</dbReference>
<keyword evidence="3 4" id="KW-0539">Nucleus</keyword>
<evidence type="ECO:0000256" key="1">
    <source>
        <dbReference type="ARBA" id="ARBA00004123"/>
    </source>
</evidence>
<gene>
    <name evidence="4" type="primary">MED11</name>
    <name evidence="6" type="ORF">OGATHE_002872</name>
</gene>
<dbReference type="GO" id="GO:0003712">
    <property type="term" value="F:transcription coregulator activity"/>
    <property type="evidence" value="ECO:0007669"/>
    <property type="project" value="InterPro"/>
</dbReference>
<feature type="compositionally biased region" description="Basic and acidic residues" evidence="5">
    <location>
        <begin position="128"/>
        <end position="143"/>
    </location>
</feature>
<name>A0A9P8PEN8_9ASCO</name>
<comment type="subunit">
    <text evidence="4">Component of the Mediator complex.</text>
</comment>
<organism evidence="6 7">
    <name type="scientific">Ogataea polymorpha</name>
    <dbReference type="NCBI Taxonomy" id="460523"/>
    <lineage>
        <taxon>Eukaryota</taxon>
        <taxon>Fungi</taxon>
        <taxon>Dikarya</taxon>
        <taxon>Ascomycota</taxon>
        <taxon>Saccharomycotina</taxon>
        <taxon>Pichiomycetes</taxon>
        <taxon>Pichiales</taxon>
        <taxon>Pichiaceae</taxon>
        <taxon>Ogataea</taxon>
    </lineage>
</organism>
<comment type="function">
    <text evidence="4">Component of the Mediator complex, a coactivator involved in the regulated transcription of nearly all RNA polymerase II-dependent genes. Mediator functions as a bridge to convey information from gene-specific regulatory proteins to the basal RNA polymerase II transcription machinery. Mediator is recruited to promoters by direct interactions with regulatory proteins and serves as a scaffold for the assembly of a functional pre-initiation complex with RNA polymerase II and the general transcription factors.</text>
</comment>
<keyword evidence="7" id="KW-1185">Reference proteome</keyword>
<proteinExistence type="inferred from homology"/>
<comment type="subcellular location">
    <subcellularLocation>
        <location evidence="1 4">Nucleus</location>
    </subcellularLocation>
</comment>
<feature type="region of interest" description="Disordered" evidence="5">
    <location>
        <begin position="333"/>
        <end position="363"/>
    </location>
</feature>
<comment type="similarity">
    <text evidence="2 4">Belongs to the Mediator complex subunit 11 family.</text>
</comment>
<dbReference type="Proteomes" id="UP000788993">
    <property type="component" value="Unassembled WGS sequence"/>
</dbReference>